<dbReference type="InterPro" id="IPR028973">
    <property type="entry name" value="PhnB-like"/>
</dbReference>
<evidence type="ECO:0000259" key="1">
    <source>
        <dbReference type="Pfam" id="PF06983"/>
    </source>
</evidence>
<dbReference type="InterPro" id="IPR029068">
    <property type="entry name" value="Glyas_Bleomycin-R_OHBP_Dase"/>
</dbReference>
<sequence>MKIKPYLSFNGNAEEALNFYTGVFNGTVEEIFRYGEYQAMESPAEYKDKIIHSDLDFNGCTISMADLLPDTKANFGSLGYTLTIFCDTEQQLKDIYSKLGVGGQIKCELGQPPYAKLYAEIIDKFGVLWALIIE</sequence>
<feature type="domain" description="PhnB-like" evidence="1">
    <location>
        <begin position="2"/>
        <end position="131"/>
    </location>
</feature>
<dbReference type="AlphaFoldDB" id="A0A212J0T7"/>
<dbReference type="PANTHER" id="PTHR33990">
    <property type="entry name" value="PROTEIN YJDN-RELATED"/>
    <property type="match status" value="1"/>
</dbReference>
<reference evidence="2" key="1">
    <citation type="submission" date="2016-04" db="EMBL/GenBank/DDBJ databases">
        <authorList>
            <person name="Evans L.H."/>
            <person name="Alamgir A."/>
            <person name="Owens N."/>
            <person name="Weber N.D."/>
            <person name="Virtaneva K."/>
            <person name="Barbian K."/>
            <person name="Babar A."/>
            <person name="Rosenke K."/>
        </authorList>
    </citation>
    <scope>NUCLEOTIDE SEQUENCE</scope>
    <source>
        <strain evidence="2">86-2</strain>
    </source>
</reference>
<dbReference type="SUPFAM" id="SSF54593">
    <property type="entry name" value="Glyoxalase/Bleomycin resistance protein/Dihydroxybiphenyl dioxygenase"/>
    <property type="match status" value="1"/>
</dbReference>
<dbReference type="Gene3D" id="3.10.180.10">
    <property type="entry name" value="2,3-Dihydroxybiphenyl 1,2-Dioxygenase, domain 1"/>
    <property type="match status" value="1"/>
</dbReference>
<protein>
    <recommendedName>
        <fullName evidence="1">PhnB-like domain-containing protein</fullName>
    </recommendedName>
</protein>
<accession>A0A212J0T7</accession>
<evidence type="ECO:0000313" key="2">
    <source>
        <dbReference type="EMBL" id="SBV93047.1"/>
    </source>
</evidence>
<gene>
    <name evidence="2" type="ORF">KL86DYS2_10471</name>
</gene>
<dbReference type="RefSeq" id="WP_296946749.1">
    <property type="nucleotide sequence ID" value="NZ_LT599021.1"/>
</dbReference>
<organism evidence="2">
    <name type="scientific">uncultured Dysgonomonas sp</name>
    <dbReference type="NCBI Taxonomy" id="206096"/>
    <lineage>
        <taxon>Bacteria</taxon>
        <taxon>Pseudomonadati</taxon>
        <taxon>Bacteroidota</taxon>
        <taxon>Bacteroidia</taxon>
        <taxon>Bacteroidales</taxon>
        <taxon>Dysgonomonadaceae</taxon>
        <taxon>Dysgonomonas</taxon>
        <taxon>environmental samples</taxon>
    </lineage>
</organism>
<name>A0A212J0T7_9BACT</name>
<proteinExistence type="predicted"/>
<dbReference type="EMBL" id="FLUL01000001">
    <property type="protein sequence ID" value="SBV93047.1"/>
    <property type="molecule type" value="Genomic_DNA"/>
</dbReference>
<dbReference type="PANTHER" id="PTHR33990:SF1">
    <property type="entry name" value="PROTEIN YJDN"/>
    <property type="match status" value="1"/>
</dbReference>
<dbReference type="Pfam" id="PF06983">
    <property type="entry name" value="3-dmu-9_3-mt"/>
    <property type="match status" value="1"/>
</dbReference>
<dbReference type="CDD" id="cd06588">
    <property type="entry name" value="PhnB_like"/>
    <property type="match status" value="1"/>
</dbReference>